<keyword evidence="1" id="KW-0418">Kinase</keyword>
<reference evidence="3" key="1">
    <citation type="submission" date="2020-12" db="EMBL/GenBank/DDBJ databases">
        <title>Bacterial taxonomy.</title>
        <authorList>
            <person name="Pan X."/>
        </authorList>
    </citation>
    <scope>NUCLEOTIDE SEQUENCE</scope>
    <source>
        <strain evidence="3">M0105</strain>
    </source>
</reference>
<keyword evidence="1" id="KW-0723">Serine/threonine-protein kinase</keyword>
<accession>A0A8J7M3S0</accession>
<dbReference type="InterPro" id="IPR050267">
    <property type="entry name" value="Anti-sigma-factor_SerPK"/>
</dbReference>
<evidence type="ECO:0000259" key="2">
    <source>
        <dbReference type="Pfam" id="PF13581"/>
    </source>
</evidence>
<evidence type="ECO:0000256" key="1">
    <source>
        <dbReference type="ARBA" id="ARBA00022527"/>
    </source>
</evidence>
<dbReference type="CDD" id="cd16936">
    <property type="entry name" value="HATPase_RsbW-like"/>
    <property type="match status" value="1"/>
</dbReference>
<feature type="domain" description="Histidine kinase/HSP90-like ATPase" evidence="2">
    <location>
        <begin position="65"/>
        <end position="173"/>
    </location>
</feature>
<keyword evidence="1" id="KW-0808">Transferase</keyword>
<comment type="caution">
    <text evidence="3">The sequence shown here is derived from an EMBL/GenBank/DDBJ whole genome shotgun (WGS) entry which is preliminary data.</text>
</comment>
<dbReference type="RefSeq" id="WP_200605569.1">
    <property type="nucleotide sequence ID" value="NZ_JAEHHL010000001.1"/>
</dbReference>
<dbReference type="GO" id="GO:0004674">
    <property type="term" value="F:protein serine/threonine kinase activity"/>
    <property type="evidence" value="ECO:0007669"/>
    <property type="project" value="UniProtKB-KW"/>
</dbReference>
<dbReference type="EMBL" id="JAEHHL010000001">
    <property type="protein sequence ID" value="MBK0397619.1"/>
    <property type="molecule type" value="Genomic_DNA"/>
</dbReference>
<proteinExistence type="predicted"/>
<gene>
    <name evidence="3" type="ORF">H0I76_00315</name>
</gene>
<evidence type="ECO:0000313" key="4">
    <source>
        <dbReference type="Proteomes" id="UP000655420"/>
    </source>
</evidence>
<dbReference type="AlphaFoldDB" id="A0A8J7M3S0"/>
<dbReference type="InterPro" id="IPR036890">
    <property type="entry name" value="HATPase_C_sf"/>
</dbReference>
<keyword evidence="3" id="KW-0547">Nucleotide-binding</keyword>
<dbReference type="Proteomes" id="UP000655420">
    <property type="component" value="Unassembled WGS sequence"/>
</dbReference>
<protein>
    <submittedName>
        <fullName evidence="3">ATP-binding protein</fullName>
    </submittedName>
</protein>
<keyword evidence="4" id="KW-1185">Reference proteome</keyword>
<evidence type="ECO:0000313" key="3">
    <source>
        <dbReference type="EMBL" id="MBK0397619.1"/>
    </source>
</evidence>
<dbReference type="InterPro" id="IPR003594">
    <property type="entry name" value="HATPase_dom"/>
</dbReference>
<dbReference type="Pfam" id="PF13581">
    <property type="entry name" value="HATPase_c_2"/>
    <property type="match status" value="1"/>
</dbReference>
<organism evidence="3 4">
    <name type="scientific">Thermohalobaculum xanthum</name>
    <dbReference type="NCBI Taxonomy" id="2753746"/>
    <lineage>
        <taxon>Bacteria</taxon>
        <taxon>Pseudomonadati</taxon>
        <taxon>Pseudomonadota</taxon>
        <taxon>Alphaproteobacteria</taxon>
        <taxon>Rhodobacterales</taxon>
        <taxon>Paracoccaceae</taxon>
        <taxon>Thermohalobaculum</taxon>
    </lineage>
</organism>
<keyword evidence="3" id="KW-0067">ATP-binding</keyword>
<sequence>MPCQHPDAVPAVVARAPDFELAIANDIRAVPGAVDRTISAAGFCDALSLGGGAVPGGGLAAGSGAEDIAADLRLALAEALNNVVEHGGGPASVTVIRLRLWREAERLTICIEDDGPPVPAERLEPHGPERAAVDFASCDLDSLPEGGWGLMLIAASVDRVHRHRGAGCNLLFLEKRLPETIRAT</sequence>
<dbReference type="PANTHER" id="PTHR35526:SF3">
    <property type="entry name" value="ANTI-SIGMA-F FACTOR RSBW"/>
    <property type="match status" value="1"/>
</dbReference>
<dbReference type="SUPFAM" id="SSF55874">
    <property type="entry name" value="ATPase domain of HSP90 chaperone/DNA topoisomerase II/histidine kinase"/>
    <property type="match status" value="1"/>
</dbReference>
<dbReference type="PANTHER" id="PTHR35526">
    <property type="entry name" value="ANTI-SIGMA-F FACTOR RSBW-RELATED"/>
    <property type="match status" value="1"/>
</dbReference>
<dbReference type="GO" id="GO:0005524">
    <property type="term" value="F:ATP binding"/>
    <property type="evidence" value="ECO:0007669"/>
    <property type="project" value="UniProtKB-KW"/>
</dbReference>
<dbReference type="Gene3D" id="3.30.565.10">
    <property type="entry name" value="Histidine kinase-like ATPase, C-terminal domain"/>
    <property type="match status" value="1"/>
</dbReference>
<name>A0A8J7M3S0_9RHOB</name>